<dbReference type="RefSeq" id="WP_204943033.1">
    <property type="nucleotide sequence ID" value="NZ_JAFBBP010000001.1"/>
</dbReference>
<reference evidence="2 3" key="1">
    <citation type="submission" date="2021-01" db="EMBL/GenBank/DDBJ databases">
        <title>Sequencing the genomes of 1000 actinobacteria strains.</title>
        <authorList>
            <person name="Klenk H.-P."/>
        </authorList>
    </citation>
    <scope>NUCLEOTIDE SEQUENCE [LARGE SCALE GENOMIC DNA]</scope>
    <source>
        <strain evidence="2 3">DSM 100204</strain>
    </source>
</reference>
<dbReference type="EMBL" id="JAFBBP010000001">
    <property type="protein sequence ID" value="MBM7492090.1"/>
    <property type="molecule type" value="Genomic_DNA"/>
</dbReference>
<feature type="region of interest" description="Disordered" evidence="1">
    <location>
        <begin position="28"/>
        <end position="47"/>
    </location>
</feature>
<sequence length="47" mass="5123">MPAFCIFHPLLGQDIDSEQRTVRVEAGVTRGPAEEAAENGPARTTPW</sequence>
<proteinExistence type="predicted"/>
<name>A0ABS2LV83_9ACTN</name>
<evidence type="ECO:0000256" key="1">
    <source>
        <dbReference type="SAM" id="MobiDB-lite"/>
    </source>
</evidence>
<dbReference type="Proteomes" id="UP000764837">
    <property type="component" value="Unassembled WGS sequence"/>
</dbReference>
<accession>A0ABS2LV83</accession>
<gene>
    <name evidence="2" type="ORF">JOD64_003312</name>
</gene>
<comment type="caution">
    <text evidence="2">The sequence shown here is derived from an EMBL/GenBank/DDBJ whole genome shotgun (WGS) entry which is preliminary data.</text>
</comment>
<organism evidence="2 3">
    <name type="scientific">Micromonospora luteifusca</name>
    <dbReference type="NCBI Taxonomy" id="709860"/>
    <lineage>
        <taxon>Bacteria</taxon>
        <taxon>Bacillati</taxon>
        <taxon>Actinomycetota</taxon>
        <taxon>Actinomycetes</taxon>
        <taxon>Micromonosporales</taxon>
        <taxon>Micromonosporaceae</taxon>
        <taxon>Micromonospora</taxon>
    </lineage>
</organism>
<keyword evidence="3" id="KW-1185">Reference proteome</keyword>
<evidence type="ECO:0000313" key="2">
    <source>
        <dbReference type="EMBL" id="MBM7492090.1"/>
    </source>
</evidence>
<evidence type="ECO:0000313" key="3">
    <source>
        <dbReference type="Proteomes" id="UP000764837"/>
    </source>
</evidence>
<protein>
    <submittedName>
        <fullName evidence="2">FAD/FMN-containing dehydrogenase</fullName>
    </submittedName>
</protein>